<evidence type="ECO:0000256" key="1">
    <source>
        <dbReference type="ARBA" id="ARBA00004651"/>
    </source>
</evidence>
<dbReference type="InterPro" id="IPR051311">
    <property type="entry name" value="DedA_domain"/>
</dbReference>
<protein>
    <recommendedName>
        <fullName evidence="7">VTT domain-containing protein</fullName>
    </recommendedName>
</protein>
<feature type="transmembrane region" description="Helical" evidence="6">
    <location>
        <begin position="183"/>
        <end position="199"/>
    </location>
</feature>
<dbReference type="AlphaFoldDB" id="A0A1F8H0E6"/>
<feature type="domain" description="VTT" evidence="7">
    <location>
        <begin position="38"/>
        <end position="164"/>
    </location>
</feature>
<dbReference type="EMBL" id="MGKT01000006">
    <property type="protein sequence ID" value="OGN31142.1"/>
    <property type="molecule type" value="Genomic_DNA"/>
</dbReference>
<name>A0A1F8H0E6_9BACT</name>
<feature type="transmembrane region" description="Helical" evidence="6">
    <location>
        <begin position="145"/>
        <end position="163"/>
    </location>
</feature>
<keyword evidence="4 6" id="KW-1133">Transmembrane helix</keyword>
<gene>
    <name evidence="8" type="ORF">A3I96_02515</name>
</gene>
<organism evidence="8 9">
    <name type="scientific">Candidatus Yanofskybacteria bacterium RIFCSPLOWO2_02_FULL_44_18</name>
    <dbReference type="NCBI Taxonomy" id="1802705"/>
    <lineage>
        <taxon>Bacteria</taxon>
        <taxon>Candidatus Yanofskyibacteriota</taxon>
    </lineage>
</organism>
<evidence type="ECO:0000313" key="8">
    <source>
        <dbReference type="EMBL" id="OGN31142.1"/>
    </source>
</evidence>
<feature type="transmembrane region" description="Helical" evidence="6">
    <location>
        <begin position="33"/>
        <end position="51"/>
    </location>
</feature>
<evidence type="ECO:0000256" key="5">
    <source>
        <dbReference type="ARBA" id="ARBA00023136"/>
    </source>
</evidence>
<dbReference type="PANTHER" id="PTHR42709:SF6">
    <property type="entry name" value="UNDECAPRENYL PHOSPHATE TRANSPORTER A"/>
    <property type="match status" value="1"/>
</dbReference>
<accession>A0A1F8H0E6</accession>
<evidence type="ECO:0000259" key="7">
    <source>
        <dbReference type="Pfam" id="PF09335"/>
    </source>
</evidence>
<feature type="transmembrane region" description="Helical" evidence="6">
    <location>
        <begin position="58"/>
        <end position="80"/>
    </location>
</feature>
<evidence type="ECO:0000256" key="2">
    <source>
        <dbReference type="ARBA" id="ARBA00022475"/>
    </source>
</evidence>
<dbReference type="PANTHER" id="PTHR42709">
    <property type="entry name" value="ALKALINE PHOSPHATASE LIKE PROTEIN"/>
    <property type="match status" value="1"/>
</dbReference>
<evidence type="ECO:0000256" key="3">
    <source>
        <dbReference type="ARBA" id="ARBA00022692"/>
    </source>
</evidence>
<keyword evidence="5 6" id="KW-0472">Membrane</keyword>
<comment type="subcellular location">
    <subcellularLocation>
        <location evidence="1">Cell membrane</location>
        <topology evidence="1">Multi-pass membrane protein</topology>
    </subcellularLocation>
</comment>
<dbReference type="GO" id="GO:0005886">
    <property type="term" value="C:plasma membrane"/>
    <property type="evidence" value="ECO:0007669"/>
    <property type="project" value="UniProtKB-SubCell"/>
</dbReference>
<dbReference type="InterPro" id="IPR032816">
    <property type="entry name" value="VTT_dom"/>
</dbReference>
<dbReference type="Proteomes" id="UP000177111">
    <property type="component" value="Unassembled WGS sequence"/>
</dbReference>
<sequence length="209" mass="24210">MFNFLASSLEKATEILGTLGYAGVFSFSFLDRLTIFLVPAEVVLPAFGILISQGRFPFWPVMIWITIGSFLGNLALYYIFYKGGRPFLQQYGKYFLITSHELGHLDRWFQKYGEKFLVWGYFLPTSIRSLVPVLAGILRMNVRRFSVYTFFISMPLNFLYVYAGMKAGDNFDRILDWAERFNYIAIGLIVVLVAAYVYRHKTGRHLTHE</sequence>
<feature type="transmembrane region" description="Helical" evidence="6">
    <location>
        <begin position="116"/>
        <end position="138"/>
    </location>
</feature>
<dbReference type="Pfam" id="PF09335">
    <property type="entry name" value="VTT_dom"/>
    <property type="match status" value="1"/>
</dbReference>
<evidence type="ECO:0000313" key="9">
    <source>
        <dbReference type="Proteomes" id="UP000177111"/>
    </source>
</evidence>
<keyword evidence="3 6" id="KW-0812">Transmembrane</keyword>
<evidence type="ECO:0000256" key="4">
    <source>
        <dbReference type="ARBA" id="ARBA00022989"/>
    </source>
</evidence>
<comment type="caution">
    <text evidence="8">The sequence shown here is derived from an EMBL/GenBank/DDBJ whole genome shotgun (WGS) entry which is preliminary data.</text>
</comment>
<proteinExistence type="predicted"/>
<keyword evidence="2" id="KW-1003">Cell membrane</keyword>
<evidence type="ECO:0000256" key="6">
    <source>
        <dbReference type="SAM" id="Phobius"/>
    </source>
</evidence>
<reference evidence="8 9" key="1">
    <citation type="journal article" date="2016" name="Nat. Commun.">
        <title>Thousands of microbial genomes shed light on interconnected biogeochemical processes in an aquifer system.</title>
        <authorList>
            <person name="Anantharaman K."/>
            <person name="Brown C.T."/>
            <person name="Hug L.A."/>
            <person name="Sharon I."/>
            <person name="Castelle C.J."/>
            <person name="Probst A.J."/>
            <person name="Thomas B.C."/>
            <person name="Singh A."/>
            <person name="Wilkins M.J."/>
            <person name="Karaoz U."/>
            <person name="Brodie E.L."/>
            <person name="Williams K.H."/>
            <person name="Hubbard S.S."/>
            <person name="Banfield J.F."/>
        </authorList>
    </citation>
    <scope>NUCLEOTIDE SEQUENCE [LARGE SCALE GENOMIC DNA]</scope>
</reference>